<dbReference type="EMBL" id="MFQW01000035">
    <property type="protein sequence ID" value="OGH85866.1"/>
    <property type="molecule type" value="Genomic_DNA"/>
</dbReference>
<protein>
    <recommendedName>
        <fullName evidence="5">DUF4134 domain-containing protein</fullName>
    </recommendedName>
</protein>
<dbReference type="NCBIfam" id="NF045849">
    <property type="entry name" value="ICE_MMCAP2_0565"/>
    <property type="match status" value="1"/>
</dbReference>
<comment type="caution">
    <text evidence="3">The sequence shown here is derived from an EMBL/GenBank/DDBJ whole genome shotgun (WGS) entry which is preliminary data.</text>
</comment>
<evidence type="ECO:0000313" key="3">
    <source>
        <dbReference type="EMBL" id="OGH85866.1"/>
    </source>
</evidence>
<evidence type="ECO:0000256" key="1">
    <source>
        <dbReference type="SAM" id="Phobius"/>
    </source>
</evidence>
<keyword evidence="1" id="KW-0472">Membrane</keyword>
<accession>A0A1F6NPE3</accession>
<keyword evidence="1" id="KW-0812">Transmembrane</keyword>
<feature type="signal peptide" evidence="2">
    <location>
        <begin position="1"/>
        <end position="27"/>
    </location>
</feature>
<gene>
    <name evidence="3" type="ORF">A2493_02360</name>
</gene>
<feature type="transmembrane region" description="Helical" evidence="1">
    <location>
        <begin position="98"/>
        <end position="118"/>
    </location>
</feature>
<keyword evidence="1" id="KW-1133">Transmembrane helix</keyword>
<name>A0A1F6NPE3_9BACT</name>
<feature type="transmembrane region" description="Helical" evidence="1">
    <location>
        <begin position="51"/>
        <end position="77"/>
    </location>
</feature>
<dbReference type="Pfam" id="PF18895">
    <property type="entry name" value="T4SS_pilin"/>
    <property type="match status" value="1"/>
</dbReference>
<dbReference type="InterPro" id="IPR043993">
    <property type="entry name" value="T4SS_pilin"/>
</dbReference>
<sequence length="123" mass="13160">MKKIKNIFVNLFVAFILASSFTLPVFAQGIKNAGDNLDPIAQKAGITEGDVGNITGTVISAILSLVGIIFLILMVYAGIIWMTARGDDSKTENAKKTITASIIGLFIVVSAYAITQFVTSRFN</sequence>
<evidence type="ECO:0000256" key="2">
    <source>
        <dbReference type="SAM" id="SignalP"/>
    </source>
</evidence>
<keyword evidence="2" id="KW-0732">Signal</keyword>
<feature type="chain" id="PRO_5009525802" description="DUF4134 domain-containing protein" evidence="2">
    <location>
        <begin position="28"/>
        <end position="123"/>
    </location>
</feature>
<dbReference type="AlphaFoldDB" id="A0A1F6NPE3"/>
<organism evidence="3 4">
    <name type="scientific">Candidatus Magasanikbacteria bacterium RIFOXYC12_FULL_33_11</name>
    <dbReference type="NCBI Taxonomy" id="1798701"/>
    <lineage>
        <taxon>Bacteria</taxon>
        <taxon>Candidatus Magasanikiibacteriota</taxon>
    </lineage>
</organism>
<evidence type="ECO:0000313" key="4">
    <source>
        <dbReference type="Proteomes" id="UP000178349"/>
    </source>
</evidence>
<proteinExistence type="predicted"/>
<dbReference type="Proteomes" id="UP000178349">
    <property type="component" value="Unassembled WGS sequence"/>
</dbReference>
<reference evidence="3 4" key="1">
    <citation type="journal article" date="2016" name="Nat. Commun.">
        <title>Thousands of microbial genomes shed light on interconnected biogeochemical processes in an aquifer system.</title>
        <authorList>
            <person name="Anantharaman K."/>
            <person name="Brown C.T."/>
            <person name="Hug L.A."/>
            <person name="Sharon I."/>
            <person name="Castelle C.J."/>
            <person name="Probst A.J."/>
            <person name="Thomas B.C."/>
            <person name="Singh A."/>
            <person name="Wilkins M.J."/>
            <person name="Karaoz U."/>
            <person name="Brodie E.L."/>
            <person name="Williams K.H."/>
            <person name="Hubbard S.S."/>
            <person name="Banfield J.F."/>
        </authorList>
    </citation>
    <scope>NUCLEOTIDE SEQUENCE [LARGE SCALE GENOMIC DNA]</scope>
</reference>
<evidence type="ECO:0008006" key="5">
    <source>
        <dbReference type="Google" id="ProtNLM"/>
    </source>
</evidence>